<dbReference type="InterPro" id="IPR058240">
    <property type="entry name" value="rSAM_sf"/>
</dbReference>
<evidence type="ECO:0000256" key="3">
    <source>
        <dbReference type="ARBA" id="ARBA00022691"/>
    </source>
</evidence>
<dbReference type="Pfam" id="PF04055">
    <property type="entry name" value="Radical_SAM"/>
    <property type="match status" value="1"/>
</dbReference>
<dbReference type="GO" id="GO:0051539">
    <property type="term" value="F:4 iron, 4 sulfur cluster binding"/>
    <property type="evidence" value="ECO:0007669"/>
    <property type="project" value="UniProtKB-KW"/>
</dbReference>
<name>B8CX40_HALOH</name>
<dbReference type="GO" id="GO:0003824">
    <property type="term" value="F:catalytic activity"/>
    <property type="evidence" value="ECO:0007669"/>
    <property type="project" value="InterPro"/>
</dbReference>
<dbReference type="OrthoDB" id="9795504at2"/>
<keyword evidence="2" id="KW-0004">4Fe-4S</keyword>
<reference evidence="8 9" key="1">
    <citation type="journal article" date="2009" name="PLoS ONE">
        <title>Genome analysis of the anaerobic thermohalophilic bacterium Halothermothrix orenii.</title>
        <authorList>
            <person name="Mavromatis K."/>
            <person name="Ivanova N."/>
            <person name="Anderson I."/>
            <person name="Lykidis A."/>
            <person name="Hooper S.D."/>
            <person name="Sun H."/>
            <person name="Kunin V."/>
            <person name="Lapidus A."/>
            <person name="Hugenholtz P."/>
            <person name="Patel B."/>
            <person name="Kyrpides N.C."/>
        </authorList>
    </citation>
    <scope>NUCLEOTIDE SEQUENCE [LARGE SCALE GENOMIC DNA]</scope>
    <source>
        <strain evidence="9">H 168 / OCM 544 / DSM 9562</strain>
    </source>
</reference>
<feature type="domain" description="Radical SAM core" evidence="7">
    <location>
        <begin position="13"/>
        <end position="239"/>
    </location>
</feature>
<comment type="cofactor">
    <cofactor evidence="1">
        <name>[4Fe-4S] cluster</name>
        <dbReference type="ChEBI" id="CHEBI:49883"/>
    </cofactor>
</comment>
<dbReference type="KEGG" id="hor:Hore_11060"/>
<evidence type="ECO:0000256" key="1">
    <source>
        <dbReference type="ARBA" id="ARBA00001966"/>
    </source>
</evidence>
<evidence type="ECO:0000313" key="8">
    <source>
        <dbReference type="EMBL" id="ACL69859.1"/>
    </source>
</evidence>
<dbReference type="SFLD" id="SFLDG01083">
    <property type="entry name" value="Uncharacterised_Radical_SAM_Su"/>
    <property type="match status" value="1"/>
</dbReference>
<keyword evidence="9" id="KW-1185">Reference proteome</keyword>
<dbReference type="EMBL" id="CP001098">
    <property type="protein sequence ID" value="ACL69859.1"/>
    <property type="molecule type" value="Genomic_DNA"/>
</dbReference>
<dbReference type="RefSeq" id="WP_012636044.1">
    <property type="nucleotide sequence ID" value="NC_011899.1"/>
</dbReference>
<gene>
    <name evidence="8" type="ordered locus">Hore_11060</name>
</gene>
<dbReference type="InterPro" id="IPR013785">
    <property type="entry name" value="Aldolase_TIM"/>
</dbReference>
<keyword evidence="6" id="KW-0411">Iron-sulfur</keyword>
<organism evidence="8 9">
    <name type="scientific">Halothermothrix orenii (strain H 168 / OCM 544 / DSM 9562)</name>
    <dbReference type="NCBI Taxonomy" id="373903"/>
    <lineage>
        <taxon>Bacteria</taxon>
        <taxon>Bacillati</taxon>
        <taxon>Bacillota</taxon>
        <taxon>Clostridia</taxon>
        <taxon>Halanaerobiales</taxon>
        <taxon>Halothermotrichaceae</taxon>
        <taxon>Halothermothrix</taxon>
    </lineage>
</organism>
<dbReference type="Gene3D" id="3.20.20.70">
    <property type="entry name" value="Aldolase class I"/>
    <property type="match status" value="1"/>
</dbReference>
<dbReference type="CDD" id="cd01335">
    <property type="entry name" value="Radical_SAM"/>
    <property type="match status" value="1"/>
</dbReference>
<keyword evidence="3" id="KW-0949">S-adenosyl-L-methionine</keyword>
<dbReference type="GO" id="GO:0046872">
    <property type="term" value="F:metal ion binding"/>
    <property type="evidence" value="ECO:0007669"/>
    <property type="project" value="UniProtKB-KW"/>
</dbReference>
<evidence type="ECO:0000259" key="7">
    <source>
        <dbReference type="PROSITE" id="PS51918"/>
    </source>
</evidence>
<keyword evidence="5" id="KW-0408">Iron</keyword>
<dbReference type="eggNOG" id="COG0731">
    <property type="taxonomic scope" value="Bacteria"/>
</dbReference>
<dbReference type="PANTHER" id="PTHR43787">
    <property type="entry name" value="FEMO COFACTOR BIOSYNTHESIS PROTEIN NIFB-RELATED"/>
    <property type="match status" value="1"/>
</dbReference>
<dbReference type="InterPro" id="IPR040084">
    <property type="entry name" value="GTPase_Obg"/>
</dbReference>
<evidence type="ECO:0000256" key="4">
    <source>
        <dbReference type="ARBA" id="ARBA00022723"/>
    </source>
</evidence>
<keyword evidence="4" id="KW-0479">Metal-binding</keyword>
<evidence type="ECO:0000256" key="5">
    <source>
        <dbReference type="ARBA" id="ARBA00023004"/>
    </source>
</evidence>
<dbReference type="STRING" id="373903.Hore_11060"/>
<proteinExistence type="predicted"/>
<dbReference type="InterPro" id="IPR006638">
    <property type="entry name" value="Elp3/MiaA/NifB-like_rSAM"/>
</dbReference>
<dbReference type="SFLD" id="SFLDS00029">
    <property type="entry name" value="Radical_SAM"/>
    <property type="match status" value="1"/>
</dbReference>
<dbReference type="Proteomes" id="UP000000719">
    <property type="component" value="Chromosome"/>
</dbReference>
<accession>B8CX40</accession>
<evidence type="ECO:0000256" key="6">
    <source>
        <dbReference type="ARBA" id="ARBA00023014"/>
    </source>
</evidence>
<dbReference type="SMART" id="SM00729">
    <property type="entry name" value="Elp3"/>
    <property type="match status" value="1"/>
</dbReference>
<dbReference type="HOGENOM" id="CLU_058377_0_0_9"/>
<evidence type="ECO:0000256" key="2">
    <source>
        <dbReference type="ARBA" id="ARBA00022485"/>
    </source>
</evidence>
<dbReference type="AlphaFoldDB" id="B8CX40"/>
<dbReference type="PANTHER" id="PTHR43787:SF11">
    <property type="entry name" value="UPF0026 PROTEIN SLR1464"/>
    <property type="match status" value="1"/>
</dbReference>
<evidence type="ECO:0000313" key="9">
    <source>
        <dbReference type="Proteomes" id="UP000000719"/>
    </source>
</evidence>
<dbReference type="InterPro" id="IPR007197">
    <property type="entry name" value="rSAM"/>
</dbReference>
<protein>
    <submittedName>
        <fullName evidence="8">Radical SAM domain protein</fullName>
    </submittedName>
</protein>
<sequence>MKLKYIFGPVLSRRLGKSLGIDLIPFKTCSLDCVYCECGKTDKLTLERKEYVPTEEVINELKKYLYNRPKLDYITFSGSGEPTLHKGIGEIISFLKDNYPEYKVALLTNSTLLYRNQVISEIKGCDLIVPSLDAVSEEIFQKINRPVSGLNAELIVKGLINLRKNYNGKMWLEIFIIPDLNDNKKELMLFKEAINRIKPDKIQLNVLDRPGTENWVKRIPEERLMEIAEYLGDNVEVIT</sequence>
<dbReference type="SUPFAM" id="SSF102114">
    <property type="entry name" value="Radical SAM enzymes"/>
    <property type="match status" value="1"/>
</dbReference>
<dbReference type="PROSITE" id="PS51918">
    <property type="entry name" value="RADICAL_SAM"/>
    <property type="match status" value="1"/>
</dbReference>